<organism evidence="3 4">
    <name type="scientific">Streptomyces atroolivaceus</name>
    <dbReference type="NCBI Taxonomy" id="66869"/>
    <lineage>
        <taxon>Bacteria</taxon>
        <taxon>Bacillati</taxon>
        <taxon>Actinomycetota</taxon>
        <taxon>Actinomycetes</taxon>
        <taxon>Kitasatosporales</taxon>
        <taxon>Streptomycetaceae</taxon>
        <taxon>Streptomyces</taxon>
    </lineage>
</organism>
<protein>
    <submittedName>
        <fullName evidence="3">Tachylectin-related carbohydrate-binding protein</fullName>
    </submittedName>
</protein>
<dbReference type="InterPro" id="IPR023294">
    <property type="entry name" value="Tachylectin2"/>
</dbReference>
<evidence type="ECO:0000259" key="2">
    <source>
        <dbReference type="Pfam" id="PF14517"/>
    </source>
</evidence>
<gene>
    <name evidence="3" type="ORF">ACFPL4_10810</name>
</gene>
<accession>A0ABV9V5S0</accession>
<dbReference type="SUPFAM" id="SSF53955">
    <property type="entry name" value="Lysozyme-like"/>
    <property type="match status" value="1"/>
</dbReference>
<dbReference type="Gene3D" id="2.115.10.10">
    <property type="entry name" value="Tachylectin 2"/>
    <property type="match status" value="1"/>
</dbReference>
<reference evidence="4" key="1">
    <citation type="journal article" date="2019" name="Int. J. Syst. Evol. Microbiol.">
        <title>The Global Catalogue of Microorganisms (GCM) 10K type strain sequencing project: providing services to taxonomists for standard genome sequencing and annotation.</title>
        <authorList>
            <consortium name="The Broad Institute Genomics Platform"/>
            <consortium name="The Broad Institute Genome Sequencing Center for Infectious Disease"/>
            <person name="Wu L."/>
            <person name="Ma J."/>
        </authorList>
    </citation>
    <scope>NUCLEOTIDE SEQUENCE [LARGE SCALE GENOMIC DNA]</scope>
    <source>
        <strain evidence="4">ICMP 257</strain>
    </source>
</reference>
<evidence type="ECO:0000313" key="4">
    <source>
        <dbReference type="Proteomes" id="UP001595908"/>
    </source>
</evidence>
<evidence type="ECO:0000313" key="3">
    <source>
        <dbReference type="EMBL" id="MFC4978858.1"/>
    </source>
</evidence>
<comment type="caution">
    <text evidence="3">The sequence shown here is derived from an EMBL/GenBank/DDBJ whole genome shotgun (WGS) entry which is preliminary data.</text>
</comment>
<dbReference type="InterPro" id="IPR023346">
    <property type="entry name" value="Lysozyme-like_dom_sf"/>
</dbReference>
<dbReference type="RefSeq" id="WP_382055765.1">
    <property type="nucleotide sequence ID" value="NZ_JBHSJE010000002.1"/>
</dbReference>
<dbReference type="Proteomes" id="UP001595908">
    <property type="component" value="Unassembled WGS sequence"/>
</dbReference>
<name>A0ABV9V5S0_STRAZ</name>
<proteinExistence type="predicted"/>
<feature type="chain" id="PRO_5045692260" evidence="1">
    <location>
        <begin position="32"/>
        <end position="392"/>
    </location>
</feature>
<keyword evidence="4" id="KW-1185">Reference proteome</keyword>
<evidence type="ECO:0000256" key="1">
    <source>
        <dbReference type="SAM" id="SignalP"/>
    </source>
</evidence>
<sequence>MTESAGRTMGLLLAGAVSLSLLTASTGTAQAAEQVCTGTSSIYGILDDGRLTYSAITPGTGNRIRTRVGPDLGFEPKAMATLNFNTILVTSTAGALYRVDVQTNDETLAVSAIDKIIDKGWTHDKLSYDGYGHLYGTTADGTLLQYLVSQAKPKGVEHIGQRAEIGTGFVLKTLTTVGQDRLIATTEAGKLFSYKVSAGTWKRGDLKESGWSGFDQVVSSGSGFYYGRIATTGAMYWYKDANISDGNGDDIAYHNDDPVDTSGWTQTLLSAAPGQVTCTTPEDTVDRDDIGEVKAAGRDLMNKHDRDWATTAQWNCLDSLWTRESGWRWNAQNPTSAAYGIPQANPGSKMASAGGDWRTNPLTQIHWGLDYIDDRYGTPCSAWSHSQSTGWY</sequence>
<keyword evidence="1" id="KW-0732">Signal</keyword>
<dbReference type="Pfam" id="PF14517">
    <property type="entry name" value="Tachylectin"/>
    <property type="match status" value="1"/>
</dbReference>
<dbReference type="EMBL" id="JBHSJE010000002">
    <property type="protein sequence ID" value="MFC4978858.1"/>
    <property type="molecule type" value="Genomic_DNA"/>
</dbReference>
<feature type="signal peptide" evidence="1">
    <location>
        <begin position="1"/>
        <end position="31"/>
    </location>
</feature>
<feature type="domain" description="Tachylectin 2" evidence="2">
    <location>
        <begin position="93"/>
        <end position="245"/>
    </location>
</feature>